<feature type="domain" description="Protein kinase" evidence="2">
    <location>
        <begin position="63"/>
        <end position="219"/>
    </location>
</feature>
<proteinExistence type="predicted"/>
<evidence type="ECO:0000313" key="3">
    <source>
        <dbReference type="EMBL" id="CAK0844077.1"/>
    </source>
</evidence>
<accession>A0ABN9TEA6</accession>
<dbReference type="Proteomes" id="UP001189429">
    <property type="component" value="Unassembled WGS sequence"/>
</dbReference>
<dbReference type="EMBL" id="CAUYUJ010014629">
    <property type="protein sequence ID" value="CAK0844077.1"/>
    <property type="molecule type" value="Genomic_DNA"/>
</dbReference>
<keyword evidence="4" id="KW-1185">Reference proteome</keyword>
<protein>
    <recommendedName>
        <fullName evidence="2">Protein kinase domain-containing protein</fullName>
    </recommendedName>
</protein>
<dbReference type="InterPro" id="IPR000719">
    <property type="entry name" value="Prot_kinase_dom"/>
</dbReference>
<feature type="region of interest" description="Disordered" evidence="1">
    <location>
        <begin position="8"/>
        <end position="31"/>
    </location>
</feature>
<evidence type="ECO:0000259" key="2">
    <source>
        <dbReference type="PROSITE" id="PS50011"/>
    </source>
</evidence>
<evidence type="ECO:0000313" key="4">
    <source>
        <dbReference type="Proteomes" id="UP001189429"/>
    </source>
</evidence>
<reference evidence="3" key="1">
    <citation type="submission" date="2023-10" db="EMBL/GenBank/DDBJ databases">
        <authorList>
            <person name="Chen Y."/>
            <person name="Shah S."/>
            <person name="Dougan E. K."/>
            <person name="Thang M."/>
            <person name="Chan C."/>
        </authorList>
    </citation>
    <scope>NUCLEOTIDE SEQUENCE [LARGE SCALE GENOMIC DNA]</scope>
</reference>
<gene>
    <name evidence="3" type="ORF">PCOR1329_LOCUS38248</name>
</gene>
<dbReference type="PROSITE" id="PS50011">
    <property type="entry name" value="PROTEIN_KINASE_DOM"/>
    <property type="match status" value="1"/>
</dbReference>
<evidence type="ECO:0000256" key="1">
    <source>
        <dbReference type="SAM" id="MobiDB-lite"/>
    </source>
</evidence>
<sequence>MRAARWLLGQHAAGSPSHDASSESTDEAAEQEAHVVASLTPSLLRERMDASAADVLPWDSHRFRRVKQLQDAKRNHGCVELMRQGSTFVAVKKMPTRWIRRSPSEFDAVNPHSSERPWVDVGLVRILNEIQFPYCVKLLGVFVDRDNTYVASSLASEGDLFAWCDRDPKPGPKREAAMYPLVEQIFAGVRRLHDLGVAHRDLFGTCLSILKTAIRGSRS</sequence>
<dbReference type="SUPFAM" id="SSF56112">
    <property type="entry name" value="Protein kinase-like (PK-like)"/>
    <property type="match status" value="1"/>
</dbReference>
<organism evidence="3 4">
    <name type="scientific">Prorocentrum cordatum</name>
    <dbReference type="NCBI Taxonomy" id="2364126"/>
    <lineage>
        <taxon>Eukaryota</taxon>
        <taxon>Sar</taxon>
        <taxon>Alveolata</taxon>
        <taxon>Dinophyceae</taxon>
        <taxon>Prorocentrales</taxon>
        <taxon>Prorocentraceae</taxon>
        <taxon>Prorocentrum</taxon>
    </lineage>
</organism>
<dbReference type="Gene3D" id="1.10.510.10">
    <property type="entry name" value="Transferase(Phosphotransferase) domain 1"/>
    <property type="match status" value="1"/>
</dbReference>
<comment type="caution">
    <text evidence="3">The sequence shown here is derived from an EMBL/GenBank/DDBJ whole genome shotgun (WGS) entry which is preliminary data.</text>
</comment>
<dbReference type="InterPro" id="IPR011009">
    <property type="entry name" value="Kinase-like_dom_sf"/>
</dbReference>
<name>A0ABN9TEA6_9DINO</name>
<dbReference type="Pfam" id="PF00069">
    <property type="entry name" value="Pkinase"/>
    <property type="match status" value="1"/>
</dbReference>